<evidence type="ECO:0000256" key="7">
    <source>
        <dbReference type="ARBA" id="ARBA00022798"/>
    </source>
</evidence>
<dbReference type="InterPro" id="IPR000577">
    <property type="entry name" value="Carb_kinase_FGGY"/>
</dbReference>
<evidence type="ECO:0000256" key="9">
    <source>
        <dbReference type="ARBA" id="ARBA00043149"/>
    </source>
</evidence>
<dbReference type="EMBL" id="JARBJD010000099">
    <property type="protein sequence ID" value="KAK2952757.1"/>
    <property type="molecule type" value="Genomic_DNA"/>
</dbReference>
<feature type="domain" description="Carbohydrate kinase FGGY C-terminal" evidence="11">
    <location>
        <begin position="266"/>
        <end position="519"/>
    </location>
</feature>
<proteinExistence type="inferred from homology"/>
<dbReference type="Proteomes" id="UP001281761">
    <property type="component" value="Unassembled WGS sequence"/>
</dbReference>
<evidence type="ECO:0000313" key="13">
    <source>
        <dbReference type="Proteomes" id="UP001281761"/>
    </source>
</evidence>
<evidence type="ECO:0000259" key="11">
    <source>
        <dbReference type="Pfam" id="PF02782"/>
    </source>
</evidence>
<dbReference type="Pfam" id="PF02782">
    <property type="entry name" value="FGGY_C"/>
    <property type="match status" value="1"/>
</dbReference>
<keyword evidence="7" id="KW-0319">Glycerol metabolism</keyword>
<dbReference type="InterPro" id="IPR018484">
    <property type="entry name" value="FGGY_N"/>
</dbReference>
<keyword evidence="6 12" id="KW-0418">Kinase</keyword>
<reference evidence="12 13" key="1">
    <citation type="journal article" date="2022" name="bioRxiv">
        <title>Genomics of Preaxostyla Flagellates Illuminates Evolutionary Transitions and the Path Towards Mitochondrial Loss.</title>
        <authorList>
            <person name="Novak L.V.F."/>
            <person name="Treitli S.C."/>
            <person name="Pyrih J."/>
            <person name="Halakuc P."/>
            <person name="Pipaliya S.V."/>
            <person name="Vacek V."/>
            <person name="Brzon O."/>
            <person name="Soukal P."/>
            <person name="Eme L."/>
            <person name="Dacks J.B."/>
            <person name="Karnkowska A."/>
            <person name="Elias M."/>
            <person name="Hampl V."/>
        </authorList>
    </citation>
    <scope>NUCLEOTIDE SEQUENCE [LARGE SCALE GENOMIC DNA]</scope>
    <source>
        <strain evidence="12">NAU3</strain>
        <tissue evidence="12">Gut</tissue>
    </source>
</reference>
<keyword evidence="4 12" id="KW-0808">Transferase</keyword>
<organism evidence="12 13">
    <name type="scientific">Blattamonas nauphoetae</name>
    <dbReference type="NCBI Taxonomy" id="2049346"/>
    <lineage>
        <taxon>Eukaryota</taxon>
        <taxon>Metamonada</taxon>
        <taxon>Preaxostyla</taxon>
        <taxon>Oxymonadida</taxon>
        <taxon>Blattamonas</taxon>
    </lineage>
</organism>
<evidence type="ECO:0000256" key="5">
    <source>
        <dbReference type="ARBA" id="ARBA00022741"/>
    </source>
</evidence>
<evidence type="ECO:0000256" key="6">
    <source>
        <dbReference type="ARBA" id="ARBA00022777"/>
    </source>
</evidence>
<dbReference type="CDD" id="cd07792">
    <property type="entry name" value="ASKHA_NBD_FGGY_GK1-3-like"/>
    <property type="match status" value="1"/>
</dbReference>
<dbReference type="InterPro" id="IPR042018">
    <property type="entry name" value="GK1-3_metazoan-type"/>
</dbReference>
<dbReference type="PANTHER" id="PTHR10196:SF69">
    <property type="entry name" value="GLYCEROL KINASE"/>
    <property type="match status" value="1"/>
</dbReference>
<dbReference type="InterPro" id="IPR043129">
    <property type="entry name" value="ATPase_NBD"/>
</dbReference>
<dbReference type="PANTHER" id="PTHR10196">
    <property type="entry name" value="SUGAR KINASE"/>
    <property type="match status" value="1"/>
</dbReference>
<dbReference type="InterPro" id="IPR005999">
    <property type="entry name" value="Glycerol_kin"/>
</dbReference>
<protein>
    <recommendedName>
        <fullName evidence="3">glycerol kinase</fullName>
        <ecNumber evidence="3">2.7.1.30</ecNumber>
    </recommendedName>
    <alternativeName>
        <fullName evidence="9">ATP:glycerol 3-phosphotransferase</fullName>
    </alternativeName>
</protein>
<comment type="caution">
    <text evidence="12">The sequence shown here is derived from an EMBL/GenBank/DDBJ whole genome shotgun (WGS) entry which is preliminary data.</text>
</comment>
<dbReference type="Pfam" id="PF00370">
    <property type="entry name" value="FGGY_N"/>
    <property type="match status" value="1"/>
</dbReference>
<evidence type="ECO:0000259" key="10">
    <source>
        <dbReference type="Pfam" id="PF00370"/>
    </source>
</evidence>
<dbReference type="InterPro" id="IPR018485">
    <property type="entry name" value="FGGY_C"/>
</dbReference>
<gene>
    <name evidence="12" type="ORF">BLNAU_12225</name>
</gene>
<keyword evidence="5" id="KW-0547">Nucleotide-binding</keyword>
<dbReference type="InterPro" id="IPR018483">
    <property type="entry name" value="Carb_kinase_FGGY_CS"/>
</dbReference>
<dbReference type="PROSITE" id="PS00933">
    <property type="entry name" value="FGGY_KINASES_1"/>
    <property type="match status" value="1"/>
</dbReference>
<evidence type="ECO:0000256" key="8">
    <source>
        <dbReference type="ARBA" id="ARBA00022840"/>
    </source>
</evidence>
<evidence type="ECO:0000313" key="12">
    <source>
        <dbReference type="EMBL" id="KAK2952757.1"/>
    </source>
</evidence>
<dbReference type="Gene3D" id="3.30.420.40">
    <property type="match status" value="2"/>
</dbReference>
<comment type="similarity">
    <text evidence="2">Belongs to the FGGY kinase family.</text>
</comment>
<sequence length="573" mass="62974">MPPVILSIDQGTTSSRVILFDEHGNSFPQIQIPHTQIFPSPGWTEHDPLEIVQIVRDMMDKITDRLPEYGFTLSDLKGIGITNQRETTLLWDRFTGKPLYNAIVWHDTRTTPIVDALIKEKGHKFAYVEKTGLPLSSYFSAFKFMWLKKNIPEVQKAIDENRCMFGTIDTWLIWNLTGGPEGGLHITDVTNASRTMLFNIHALDWDDDLCNEFGVPRSILPSIRSSSEIFGKVKGGKLDGVAIAGCIGDQQSALLGHKALNEGDAKVTYGTGCFLLMNTGNKPVISKHGLITTVGYKLGKDSECVYALEGSVATAGAVVQWMTRNIKGMDSPHDIGPMASKVRDSGGIVFVPSFSGFFAPRWRSDVKGCVMGLTLQTEPAHFCFALEEAIACQVREVLLCMGQDRTISSNVRGILAENPSDFVDRTGVTGATPATPNTSLLGQNRSHLSQSITEEKLNSFSNPALVSRIAVPERVLVDGGPSEDVFLMQLQADYLGTLVVRPVSIEATALGASMAAGLAVGVWSDMDDLLQKVQSEMVVWKAKIEDEERTKRIQRWERAVNAVCMFVDKSDEE</sequence>
<dbReference type="GO" id="GO:0004370">
    <property type="term" value="F:glycerol kinase activity"/>
    <property type="evidence" value="ECO:0007669"/>
    <property type="project" value="UniProtKB-EC"/>
</dbReference>
<keyword evidence="8" id="KW-0067">ATP-binding</keyword>
<feature type="domain" description="Carbohydrate kinase FGGY N-terminal" evidence="10">
    <location>
        <begin position="4"/>
        <end position="256"/>
    </location>
</feature>
<comment type="pathway">
    <text evidence="1">Polyol metabolism; glycerol degradation via glycerol kinase pathway; sn-glycerol 3-phosphate from glycerol: step 1/1.</text>
</comment>
<dbReference type="NCBIfam" id="TIGR01311">
    <property type="entry name" value="glycerol_kin"/>
    <property type="match status" value="1"/>
</dbReference>
<evidence type="ECO:0000256" key="2">
    <source>
        <dbReference type="ARBA" id="ARBA00009156"/>
    </source>
</evidence>
<accession>A0ABQ9XMY7</accession>
<evidence type="ECO:0000256" key="4">
    <source>
        <dbReference type="ARBA" id="ARBA00022679"/>
    </source>
</evidence>
<keyword evidence="13" id="KW-1185">Reference proteome</keyword>
<dbReference type="EC" id="2.7.1.30" evidence="3"/>
<evidence type="ECO:0000256" key="1">
    <source>
        <dbReference type="ARBA" id="ARBA00005190"/>
    </source>
</evidence>
<dbReference type="SUPFAM" id="SSF53067">
    <property type="entry name" value="Actin-like ATPase domain"/>
    <property type="match status" value="3"/>
</dbReference>
<name>A0ABQ9XMY7_9EUKA</name>
<dbReference type="PIRSF" id="PIRSF000538">
    <property type="entry name" value="GlpK"/>
    <property type="match status" value="1"/>
</dbReference>
<evidence type="ECO:0000256" key="3">
    <source>
        <dbReference type="ARBA" id="ARBA00012099"/>
    </source>
</evidence>